<protein>
    <submittedName>
        <fullName evidence="2">Uncharacterized protein</fullName>
    </submittedName>
</protein>
<reference evidence="2 3" key="1">
    <citation type="journal article" date="2019" name="Science">
        <title>Social genes are selection hotspots in kin groups of a soil microbe.</title>
        <authorList>
            <person name="Wielgoss S."/>
            <person name="Wolfensberger R."/>
            <person name="Sun L."/>
            <person name="Fiegna F."/>
            <person name="Velicer G.J."/>
        </authorList>
    </citation>
    <scope>NUCLEOTIDE SEQUENCE [LARGE SCALE GENOMIC DNA]</scope>
    <source>
        <strain evidence="2 3">MC3.5.9c15</strain>
    </source>
</reference>
<gene>
    <name evidence="2" type="ORF">BHS09_10105</name>
</gene>
<name>A0AAE6KRM7_MYXXA</name>
<evidence type="ECO:0000256" key="1">
    <source>
        <dbReference type="SAM" id="Phobius"/>
    </source>
</evidence>
<evidence type="ECO:0000313" key="3">
    <source>
        <dbReference type="Proteomes" id="UP000320179"/>
    </source>
</evidence>
<dbReference type="EMBL" id="CP017174">
    <property type="protein sequence ID" value="QDE67314.1"/>
    <property type="molecule type" value="Genomic_DNA"/>
</dbReference>
<dbReference type="Proteomes" id="UP000320179">
    <property type="component" value="Chromosome"/>
</dbReference>
<organism evidence="2 3">
    <name type="scientific">Myxococcus xanthus</name>
    <dbReference type="NCBI Taxonomy" id="34"/>
    <lineage>
        <taxon>Bacteria</taxon>
        <taxon>Pseudomonadati</taxon>
        <taxon>Myxococcota</taxon>
        <taxon>Myxococcia</taxon>
        <taxon>Myxococcales</taxon>
        <taxon>Cystobacterineae</taxon>
        <taxon>Myxococcaceae</taxon>
        <taxon>Myxococcus</taxon>
    </lineage>
</organism>
<keyword evidence="1" id="KW-1133">Transmembrane helix</keyword>
<evidence type="ECO:0000313" key="2">
    <source>
        <dbReference type="EMBL" id="QDE67314.1"/>
    </source>
</evidence>
<feature type="transmembrane region" description="Helical" evidence="1">
    <location>
        <begin position="6"/>
        <end position="28"/>
    </location>
</feature>
<sequence>MFNFLYYFALWLALTSAGVLLLFALIAVENRGRDKERKALLESLRCVACGGESAPDSIWESGSYPMRRGIPQPPPEVEMTCATCGLVAIHTDKGEFVRVGSFGPSGD</sequence>
<dbReference type="RefSeq" id="WP_140789320.1">
    <property type="nucleotide sequence ID" value="NZ_CP017170.1"/>
</dbReference>
<keyword evidence="1" id="KW-0472">Membrane</keyword>
<accession>A0AAE6KRM7</accession>
<dbReference type="AlphaFoldDB" id="A0AAE6KRM7"/>
<keyword evidence="1" id="KW-0812">Transmembrane</keyword>
<proteinExistence type="predicted"/>